<dbReference type="PANTHER" id="PTHR33709:SF4">
    <property type="entry name" value="OS08G0230200 PROTEIN"/>
    <property type="match status" value="1"/>
</dbReference>
<evidence type="ECO:0000313" key="3">
    <source>
        <dbReference type="EMBL" id="KAA8521335.1"/>
    </source>
</evidence>
<keyword evidence="2" id="KW-0812">Transmembrane</keyword>
<evidence type="ECO:0000256" key="1">
    <source>
        <dbReference type="SAM" id="MobiDB-lite"/>
    </source>
</evidence>
<name>A0A5J4ZRK8_9ASTE</name>
<evidence type="ECO:0000313" key="4">
    <source>
        <dbReference type="Proteomes" id="UP000325577"/>
    </source>
</evidence>
<dbReference type="AlphaFoldDB" id="A0A5J4ZRK8"/>
<dbReference type="OrthoDB" id="1303620at2759"/>
<evidence type="ECO:0000256" key="2">
    <source>
        <dbReference type="SAM" id="Phobius"/>
    </source>
</evidence>
<feature type="region of interest" description="Disordered" evidence="1">
    <location>
        <begin position="99"/>
        <end position="129"/>
    </location>
</feature>
<feature type="transmembrane region" description="Helical" evidence="2">
    <location>
        <begin position="190"/>
        <end position="208"/>
    </location>
</feature>
<dbReference type="EMBL" id="CM018048">
    <property type="protein sequence ID" value="KAA8521335.1"/>
    <property type="molecule type" value="Genomic_DNA"/>
</dbReference>
<dbReference type="InterPro" id="IPR040339">
    <property type="entry name" value="At1g16860-like"/>
</dbReference>
<keyword evidence="2" id="KW-1133">Transmembrane helix</keyword>
<dbReference type="PANTHER" id="PTHR33709">
    <property type="entry name" value="OSJNBA0035M09.9 PROTEIN"/>
    <property type="match status" value="1"/>
</dbReference>
<reference evidence="3 4" key="1">
    <citation type="submission" date="2019-09" db="EMBL/GenBank/DDBJ databases">
        <title>A chromosome-level genome assembly of the Chinese tupelo Nyssa sinensis.</title>
        <authorList>
            <person name="Yang X."/>
            <person name="Kang M."/>
            <person name="Yang Y."/>
            <person name="Xiong H."/>
            <person name="Wang M."/>
            <person name="Zhang Z."/>
            <person name="Wang Z."/>
            <person name="Wu H."/>
            <person name="Ma T."/>
            <person name="Liu J."/>
            <person name="Xi Z."/>
        </authorList>
    </citation>
    <scope>NUCLEOTIDE SEQUENCE [LARGE SCALE GENOMIC DNA]</scope>
    <source>
        <strain evidence="3">J267</strain>
        <tissue evidence="3">Leaf</tissue>
    </source>
</reference>
<feature type="compositionally biased region" description="Polar residues" evidence="1">
    <location>
        <begin position="102"/>
        <end position="118"/>
    </location>
</feature>
<protein>
    <submittedName>
        <fullName evidence="3">Uncharacterized protein</fullName>
    </submittedName>
</protein>
<dbReference type="Proteomes" id="UP000325577">
    <property type="component" value="Linkage Group LG5"/>
</dbReference>
<sequence length="356" mass="39335">MKTQFDEALSTIESPRRLPVDTSFFKETHNITDGSSSAKNLRWAAMIMGVSNTLILGAILMGFEEIPKAAALDLVVQVSPLLDCSRAYQNSGSPPPVLPTTCLITSGPTSSGPQNSSRAPWKASGPSDSRGLVKLHSASMVHNQAVTNLSQKEEYSIHRNFPKPIVWSMILLFVMGFIAGGFILGVVHNPILLIVVVVLFALVVTVFIQNTCWGRYENAFNKVERRKLFHMFLKQFLIVYKNWEPLGQSIVAAFPAVPPVEYSQYFDDTVVGCSTGHPVEIILIEELKHMTTLVAELNKNLVQSTWDQVGTPMSLVIAFERLPILDTLTIIMRSSCKVFGHYGGIQKLTALMKETP</sequence>
<gene>
    <name evidence="3" type="ORF">F0562_012008</name>
</gene>
<feature type="transmembrane region" description="Helical" evidence="2">
    <location>
        <begin position="165"/>
        <end position="184"/>
    </location>
</feature>
<proteinExistence type="predicted"/>
<keyword evidence="2" id="KW-0472">Membrane</keyword>
<feature type="transmembrane region" description="Helical" evidence="2">
    <location>
        <begin position="43"/>
        <end position="63"/>
    </location>
</feature>
<accession>A0A5J4ZRK8</accession>
<keyword evidence="4" id="KW-1185">Reference proteome</keyword>
<organism evidence="3 4">
    <name type="scientific">Nyssa sinensis</name>
    <dbReference type="NCBI Taxonomy" id="561372"/>
    <lineage>
        <taxon>Eukaryota</taxon>
        <taxon>Viridiplantae</taxon>
        <taxon>Streptophyta</taxon>
        <taxon>Embryophyta</taxon>
        <taxon>Tracheophyta</taxon>
        <taxon>Spermatophyta</taxon>
        <taxon>Magnoliopsida</taxon>
        <taxon>eudicotyledons</taxon>
        <taxon>Gunneridae</taxon>
        <taxon>Pentapetalae</taxon>
        <taxon>asterids</taxon>
        <taxon>Cornales</taxon>
        <taxon>Nyssaceae</taxon>
        <taxon>Nyssa</taxon>
    </lineage>
</organism>